<dbReference type="SUPFAM" id="SSF52266">
    <property type="entry name" value="SGNH hydrolase"/>
    <property type="match status" value="1"/>
</dbReference>
<dbReference type="Gene3D" id="3.40.50.1110">
    <property type="entry name" value="SGNH hydrolase"/>
    <property type="match status" value="1"/>
</dbReference>
<sequence>MPISARFALAPILALATLCGPVASEPAPAIERHAGLDVPPAALSSGRPALHARTLARLPRLAGLVAEGRDIRIVAFGSSSTEGIGASSPASAYPAQLQQDLEARLGKAGHQSVTVVNRGKGGDDSEAMARRLETDVLAEKPDLVVWQTGSNDPMTGVSVERFAELTRAGILAIRATGADVILMDQQWCKRLSGTAGSERYGTALHEVATELGVPVIRRNALMRAWVAKGLLTPTQMIGPDGLHMTDAGYDRLAKAATAQILANAGLPEEAPARN</sequence>
<evidence type="ECO:0000313" key="2">
    <source>
        <dbReference type="EMBL" id="MDN3591408.1"/>
    </source>
</evidence>
<dbReference type="EMBL" id="JAUFPX010000009">
    <property type="protein sequence ID" value="MDN3591408.1"/>
    <property type="molecule type" value="Genomic_DNA"/>
</dbReference>
<evidence type="ECO:0000256" key="1">
    <source>
        <dbReference type="SAM" id="SignalP"/>
    </source>
</evidence>
<organism evidence="2 3">
    <name type="scientific">Methylobacterium adhaesivum</name>
    <dbReference type="NCBI Taxonomy" id="333297"/>
    <lineage>
        <taxon>Bacteria</taxon>
        <taxon>Pseudomonadati</taxon>
        <taxon>Pseudomonadota</taxon>
        <taxon>Alphaproteobacteria</taxon>
        <taxon>Hyphomicrobiales</taxon>
        <taxon>Methylobacteriaceae</taxon>
        <taxon>Methylobacterium</taxon>
    </lineage>
</organism>
<protein>
    <submittedName>
        <fullName evidence="2">SGNH/GDSL hydrolase family protein</fullName>
    </submittedName>
</protein>
<dbReference type="Pfam" id="PF25182">
    <property type="entry name" value="NonGDSL"/>
    <property type="match status" value="1"/>
</dbReference>
<keyword evidence="3" id="KW-1185">Reference proteome</keyword>
<dbReference type="RefSeq" id="WP_238227949.1">
    <property type="nucleotide sequence ID" value="NZ_BPQD01000039.1"/>
</dbReference>
<dbReference type="Proteomes" id="UP001224644">
    <property type="component" value="Unassembled WGS sequence"/>
</dbReference>
<dbReference type="CDD" id="cd00229">
    <property type="entry name" value="SGNH_hydrolase"/>
    <property type="match status" value="1"/>
</dbReference>
<name>A0ABT8BGY3_9HYPH</name>
<dbReference type="GO" id="GO:0016787">
    <property type="term" value="F:hydrolase activity"/>
    <property type="evidence" value="ECO:0007669"/>
    <property type="project" value="UniProtKB-KW"/>
</dbReference>
<keyword evidence="1" id="KW-0732">Signal</keyword>
<comment type="caution">
    <text evidence="2">The sequence shown here is derived from an EMBL/GenBank/DDBJ whole genome shotgun (WGS) entry which is preliminary data.</text>
</comment>
<keyword evidence="2" id="KW-0378">Hydrolase</keyword>
<dbReference type="PANTHER" id="PTHR30383:SF5">
    <property type="entry name" value="SGNH HYDROLASE-TYPE ESTERASE DOMAIN-CONTAINING PROTEIN"/>
    <property type="match status" value="1"/>
</dbReference>
<proteinExistence type="predicted"/>
<dbReference type="InterPro" id="IPR057572">
    <property type="entry name" value="NonGDSL"/>
</dbReference>
<dbReference type="InterPro" id="IPR051532">
    <property type="entry name" value="Ester_Hydrolysis_Enzymes"/>
</dbReference>
<evidence type="ECO:0000313" key="3">
    <source>
        <dbReference type="Proteomes" id="UP001224644"/>
    </source>
</evidence>
<dbReference type="InterPro" id="IPR036514">
    <property type="entry name" value="SGNH_hydro_sf"/>
</dbReference>
<gene>
    <name evidence="2" type="ORF">QWZ12_12390</name>
</gene>
<feature type="chain" id="PRO_5045330511" evidence="1">
    <location>
        <begin position="24"/>
        <end position="274"/>
    </location>
</feature>
<feature type="signal peptide" evidence="1">
    <location>
        <begin position="1"/>
        <end position="23"/>
    </location>
</feature>
<reference evidence="3" key="1">
    <citation type="journal article" date="2019" name="Int. J. Syst. Evol. Microbiol.">
        <title>The Global Catalogue of Microorganisms (GCM) 10K type strain sequencing project: providing services to taxonomists for standard genome sequencing and annotation.</title>
        <authorList>
            <consortium name="The Broad Institute Genomics Platform"/>
            <consortium name="The Broad Institute Genome Sequencing Center for Infectious Disease"/>
            <person name="Wu L."/>
            <person name="Ma J."/>
        </authorList>
    </citation>
    <scope>NUCLEOTIDE SEQUENCE [LARGE SCALE GENOMIC DNA]</scope>
    <source>
        <strain evidence="3">CECT 7069</strain>
    </source>
</reference>
<accession>A0ABT8BGY3</accession>
<dbReference type="PANTHER" id="PTHR30383">
    <property type="entry name" value="THIOESTERASE 1/PROTEASE 1/LYSOPHOSPHOLIPASE L1"/>
    <property type="match status" value="1"/>
</dbReference>